<gene>
    <name evidence="4" type="primary">cbhA</name>
    <name evidence="4" type="ORF">CFBP2533_12800</name>
    <name evidence="5" type="ORF">E1J24_14825</name>
</gene>
<dbReference type="EC" id="3.2.1.-" evidence="3"/>
<feature type="signal peptide" evidence="3">
    <location>
        <begin position="1"/>
        <end position="32"/>
    </location>
</feature>
<dbReference type="EMBL" id="LR828261">
    <property type="protein sequence ID" value="CAD0315453.1"/>
    <property type="molecule type" value="Genomic_DNA"/>
</dbReference>
<name>A0A6V7CGM9_9XANT</name>
<dbReference type="InterPro" id="IPR036434">
    <property type="entry name" value="Beta_cellobiohydrolase_sf"/>
</dbReference>
<dbReference type="AlphaFoldDB" id="A0A6V7CGM9"/>
<reference evidence="5" key="1">
    <citation type="submission" date="2019-03" db="EMBL/GenBank/DDBJ databases">
        <authorList>
            <person name="Moriniere L."/>
            <person name="Burlet A."/>
            <person name="Rosenthal E."/>
            <person name="Portier P."/>
            <person name="Lavire C."/>
            <person name="Nesme X."/>
            <person name="Bull C.T."/>
            <person name="Le Saux M."/>
            <person name="Bertolla F."/>
        </authorList>
    </citation>
    <scope>NUCLEOTIDE SEQUENCE</scope>
    <source>
        <strain evidence="5">CFBP2533</strain>
    </source>
</reference>
<dbReference type="PANTHER" id="PTHR34876:SF4">
    <property type="entry name" value="1,4-BETA-D-GLUCAN CELLOBIOHYDROLASE C-RELATED"/>
    <property type="match status" value="1"/>
</dbReference>
<evidence type="ECO:0000313" key="5">
    <source>
        <dbReference type="EMBL" id="NMI23085.1"/>
    </source>
</evidence>
<feature type="binding site" evidence="2">
    <location>
        <position position="394"/>
    </location>
    <ligand>
        <name>substrate</name>
    </ligand>
</feature>
<keyword evidence="3" id="KW-0624">Polysaccharide degradation</keyword>
<dbReference type="PIRSF" id="PIRSF001100">
    <property type="entry name" value="Beta_cellobiohydrolase"/>
    <property type="match status" value="1"/>
</dbReference>
<dbReference type="GO" id="GO:0004553">
    <property type="term" value="F:hydrolase activity, hydrolyzing O-glycosyl compounds"/>
    <property type="evidence" value="ECO:0007669"/>
    <property type="project" value="InterPro"/>
</dbReference>
<feature type="binding site" evidence="2">
    <location>
        <position position="229"/>
    </location>
    <ligand>
        <name>substrate</name>
    </ligand>
</feature>
<dbReference type="Gene3D" id="3.20.20.40">
    <property type="entry name" value="1, 4-beta cellobiohydrolase"/>
    <property type="match status" value="1"/>
</dbReference>
<protein>
    <recommendedName>
        <fullName evidence="3">Glucanase</fullName>
        <ecNumber evidence="3">3.2.1.-</ecNumber>
    </recommendedName>
</protein>
<evidence type="ECO:0000313" key="4">
    <source>
        <dbReference type="EMBL" id="CAD0315460.1"/>
    </source>
</evidence>
<keyword evidence="3" id="KW-0326">Glycosidase</keyword>
<evidence type="ECO:0000313" key="6">
    <source>
        <dbReference type="Proteomes" id="UP000548771"/>
    </source>
</evidence>
<dbReference type="EMBL" id="SMDX01000019">
    <property type="protein sequence ID" value="NMI23085.1"/>
    <property type="molecule type" value="Genomic_DNA"/>
</dbReference>
<dbReference type="FunFam" id="3.20.20.40:FF:000002">
    <property type="entry name" value="Glucanase"/>
    <property type="match status" value="1"/>
</dbReference>
<feature type="chain" id="PRO_5042657678" description="Glucanase" evidence="3">
    <location>
        <begin position="33"/>
        <end position="480"/>
    </location>
</feature>
<dbReference type="PRINTS" id="PR00733">
    <property type="entry name" value="GLHYDRLASE6"/>
</dbReference>
<dbReference type="Proteomes" id="UP000548771">
    <property type="component" value="Unassembled WGS sequence"/>
</dbReference>
<feature type="binding site" evidence="2">
    <location>
        <position position="398"/>
    </location>
    <ligand>
        <name>substrate</name>
    </ligand>
</feature>
<organism evidence="4">
    <name type="scientific">Xanthomonas hortorum pv. pelargonii</name>
    <dbReference type="NCBI Taxonomy" id="453602"/>
    <lineage>
        <taxon>Bacteria</taxon>
        <taxon>Pseudomonadati</taxon>
        <taxon>Pseudomonadota</taxon>
        <taxon>Gammaproteobacteria</taxon>
        <taxon>Lysobacterales</taxon>
        <taxon>Lysobacteraceae</taxon>
        <taxon>Xanthomonas</taxon>
    </lineage>
</organism>
<evidence type="ECO:0000256" key="2">
    <source>
        <dbReference type="PIRSR" id="PIRSR001100-2"/>
    </source>
</evidence>
<dbReference type="SUPFAM" id="SSF51989">
    <property type="entry name" value="Glycosyl hydrolases family 6, cellulases"/>
    <property type="match status" value="1"/>
</dbReference>
<dbReference type="EMBL" id="LR828261">
    <property type="protein sequence ID" value="CAD0315460.1"/>
    <property type="molecule type" value="Genomic_DNA"/>
</dbReference>
<dbReference type="InterPro" id="IPR016288">
    <property type="entry name" value="Beta_cellobiohydrolase"/>
</dbReference>
<proteinExistence type="inferred from homology"/>
<evidence type="ECO:0000256" key="1">
    <source>
        <dbReference type="PIRSR" id="PIRSR001100-1"/>
    </source>
</evidence>
<keyword evidence="3" id="KW-0119">Carbohydrate metabolism</keyword>
<feature type="binding site" evidence="2">
    <location>
        <position position="269"/>
    </location>
    <ligand>
        <name>substrate</name>
    </ligand>
</feature>
<keyword evidence="3" id="KW-0136">Cellulose degradation</keyword>
<keyword evidence="3" id="KW-0378">Hydrolase</keyword>
<feature type="binding site" evidence="2">
    <location>
        <position position="367"/>
    </location>
    <ligand>
        <name>substrate</name>
    </ligand>
</feature>
<dbReference type="GO" id="GO:0030245">
    <property type="term" value="P:cellulose catabolic process"/>
    <property type="evidence" value="ECO:0007669"/>
    <property type="project" value="UniProtKB-KW"/>
</dbReference>
<feature type="active site" description="Proton acceptor" evidence="1">
    <location>
        <position position="400"/>
    </location>
</feature>
<reference evidence="5" key="3">
    <citation type="journal article" date="2020" name="Syst. Appl. Microbiol.">
        <title>Clarifying the taxonomy of the causal agent of bacterial leaf spot of lettuce through a polyphasic approach reveals that Xanthomonas cynarae Trebaol et al. 2000 emend. Timilsina et al. 2019 is a later heterotypic synonym of Xanthomonas hortorum Vauterin et al. 1995.</title>
        <authorList>
            <person name="Moriniere L."/>
            <person name="Burlet A."/>
            <person name="Rosenthal E.R."/>
            <person name="Nesme X."/>
            <person name="Portier P."/>
            <person name="Bull C.T."/>
            <person name="Lavire C."/>
            <person name="Fischer-Le Saux M."/>
            <person name="Bertolla F."/>
        </authorList>
    </citation>
    <scope>NUCLEOTIDE SEQUENCE</scope>
    <source>
        <strain evidence="5">CFBP2533</strain>
    </source>
</reference>
<keyword evidence="3" id="KW-0732">Signal</keyword>
<reference evidence="6" key="2">
    <citation type="journal article" date="2020" name="Syst. Appl. Microbiol.">
        <title>Clarifying the taxonomy of the causal agent of bacterial leaf spot of lettuce through a polyphasic approach reveals that Xanthomonas cynarae Trebaol et al. 2000 emend. Timilsina et al. 2019 is a later heterotypic synonym of Xanthomonas hortorum Vauterin et al. 1995.</title>
        <authorList>
            <person name="Moriniere L."/>
            <person name="Burlet A."/>
            <person name="Rosenthal E.R."/>
            <person name="Nesme X."/>
            <person name="Portier P."/>
            <person name="Bull C.T."/>
            <person name="Lavire C."/>
            <person name="Fischer-Le Saux M."/>
            <person name="Bertolla F."/>
        </authorList>
    </citation>
    <scope>NUCLEOTIDE SEQUENCE [LARGE SCALE GENOMIC DNA]</scope>
    <source>
        <strain evidence="6">CFBP2533</strain>
    </source>
</reference>
<feature type="binding site" evidence="2">
    <location>
        <position position="232"/>
    </location>
    <ligand>
        <name>substrate</name>
    </ligand>
</feature>
<dbReference type="Pfam" id="PF01341">
    <property type="entry name" value="Glyco_hydro_6"/>
    <property type="match status" value="1"/>
</dbReference>
<feature type="binding site" evidence="2">
    <location>
        <position position="84"/>
    </location>
    <ligand>
        <name>substrate</name>
    </ligand>
</feature>
<accession>A0A6V7CGM9</accession>
<reference evidence="4" key="4">
    <citation type="submission" date="2020-07" db="EMBL/GenBank/DDBJ databases">
        <authorList>
            <person name="Pothier F. J."/>
        </authorList>
    </citation>
    <scope>NUCLEOTIDE SEQUENCE</scope>
    <source>
        <strain evidence="4">CFBP 2533</strain>
    </source>
</reference>
<feature type="active site" description="Proton donor" evidence="1">
    <location>
        <position position="181"/>
    </location>
</feature>
<dbReference type="PROSITE" id="PS51257">
    <property type="entry name" value="PROKAR_LIPOPROTEIN"/>
    <property type="match status" value="1"/>
</dbReference>
<feature type="binding site" evidence="2">
    <location>
        <position position="82"/>
    </location>
    <ligand>
        <name>substrate</name>
    </ligand>
</feature>
<sequence length="480" mass="51531">MKCLKNFRRNLKSTINASLVTAGLFSTACACAQTHAANPFVGAIGYLNPDYSKEVDSSIAKVSDVSTKKKMQVVKSYPTAVWLDSINSLYGGSRNGGRLSLKGHLDAALVQQRKANKPITVSLVIYDIPGRDCHALASNGELPLTQAGLQRYKKDYINVIASVLANPKYKDLRIVNIIEPDSLPNLVTNLSTPACGQANSTGIYKQGIQYALDKLHAIANTTNYMDMGHSGWLGWSSNRTPAIALYSSIVQETAAGFSSVDGFITNTANYTPLNEPNLRNPDLTIGGQPIRSANFYQWNNFFDETTFTEALYSDFVSAGWPSRIGFLIDTSRNGWGGGSRPTSASGNDVNTYVNSGRVDLRLHRGNWCNQKGAGIGIPPTAAPTAHIHAYVWGKGPGESDGSSKLIPNNQGKGFDRYCDPTYTTPDGTLTGALPESPIAGAWFHDQFVELVNNAYPAIGSSATATVHSAPASKVSATPHD</sequence>
<dbReference type="PANTHER" id="PTHR34876">
    <property type="match status" value="1"/>
</dbReference>
<comment type="similarity">
    <text evidence="3">Belongs to the glycosyl hydrolase family 6.</text>
</comment>
<evidence type="ECO:0000256" key="3">
    <source>
        <dbReference type="RuleBase" id="RU361186"/>
    </source>
</evidence>